<dbReference type="STRING" id="307972.A0A2G8L841"/>
<evidence type="ECO:0000313" key="7">
    <source>
        <dbReference type="Proteomes" id="UP000230750"/>
    </source>
</evidence>
<dbReference type="GO" id="GO:0016567">
    <property type="term" value="P:protein ubiquitination"/>
    <property type="evidence" value="ECO:0007669"/>
    <property type="project" value="TreeGrafter"/>
</dbReference>
<proteinExistence type="predicted"/>
<dbReference type="CDD" id="cd16467">
    <property type="entry name" value="RING-H2_RNF6-like"/>
    <property type="match status" value="1"/>
</dbReference>
<feature type="compositionally biased region" description="Polar residues" evidence="4">
    <location>
        <begin position="51"/>
        <end position="60"/>
    </location>
</feature>
<dbReference type="InterPro" id="IPR001841">
    <property type="entry name" value="Znf_RING"/>
</dbReference>
<keyword evidence="7" id="KW-1185">Reference proteome</keyword>
<reference evidence="6 7" key="1">
    <citation type="journal article" date="2017" name="PLoS Biol.">
        <title>The sea cucumber genome provides insights into morphological evolution and visceral regeneration.</title>
        <authorList>
            <person name="Zhang X."/>
            <person name="Sun L."/>
            <person name="Yuan J."/>
            <person name="Sun Y."/>
            <person name="Gao Y."/>
            <person name="Zhang L."/>
            <person name="Li S."/>
            <person name="Dai H."/>
            <person name="Hamel J.F."/>
            <person name="Liu C."/>
            <person name="Yu Y."/>
            <person name="Liu S."/>
            <person name="Lin W."/>
            <person name="Guo K."/>
            <person name="Jin S."/>
            <person name="Xu P."/>
            <person name="Storey K.B."/>
            <person name="Huan P."/>
            <person name="Zhang T."/>
            <person name="Zhou Y."/>
            <person name="Zhang J."/>
            <person name="Lin C."/>
            <person name="Li X."/>
            <person name="Xing L."/>
            <person name="Huo D."/>
            <person name="Sun M."/>
            <person name="Wang L."/>
            <person name="Mercier A."/>
            <person name="Li F."/>
            <person name="Yang H."/>
            <person name="Xiang J."/>
        </authorList>
    </citation>
    <scope>NUCLEOTIDE SEQUENCE [LARGE SCALE GENOMIC DNA]</scope>
    <source>
        <strain evidence="6">Shaxun</strain>
        <tissue evidence="6">Muscle</tissue>
    </source>
</reference>
<feature type="compositionally biased region" description="Basic and acidic residues" evidence="4">
    <location>
        <begin position="106"/>
        <end position="115"/>
    </location>
</feature>
<dbReference type="Pfam" id="PF13639">
    <property type="entry name" value="zf-RING_2"/>
    <property type="match status" value="1"/>
</dbReference>
<evidence type="ECO:0000256" key="2">
    <source>
        <dbReference type="ARBA" id="ARBA00022833"/>
    </source>
</evidence>
<accession>A0A2G8L841</accession>
<evidence type="ECO:0000256" key="4">
    <source>
        <dbReference type="SAM" id="MobiDB-lite"/>
    </source>
</evidence>
<dbReference type="PANTHER" id="PTHR46171">
    <property type="entry name" value="GH10160P"/>
    <property type="match status" value="1"/>
</dbReference>
<comment type="caution">
    <text evidence="6">The sequence shown here is derived from an EMBL/GenBank/DDBJ whole genome shotgun (WGS) entry which is preliminary data.</text>
</comment>
<evidence type="ECO:0000256" key="1">
    <source>
        <dbReference type="ARBA" id="ARBA00022771"/>
    </source>
</evidence>
<dbReference type="PROSITE" id="PS50089">
    <property type="entry name" value="ZF_RING_2"/>
    <property type="match status" value="1"/>
</dbReference>
<organism evidence="6 7">
    <name type="scientific">Stichopus japonicus</name>
    <name type="common">Sea cucumber</name>
    <dbReference type="NCBI Taxonomy" id="307972"/>
    <lineage>
        <taxon>Eukaryota</taxon>
        <taxon>Metazoa</taxon>
        <taxon>Echinodermata</taxon>
        <taxon>Eleutherozoa</taxon>
        <taxon>Echinozoa</taxon>
        <taxon>Holothuroidea</taxon>
        <taxon>Aspidochirotacea</taxon>
        <taxon>Aspidochirotida</taxon>
        <taxon>Stichopodidae</taxon>
        <taxon>Apostichopus</taxon>
    </lineage>
</organism>
<feature type="region of interest" description="Disordered" evidence="4">
    <location>
        <begin position="24"/>
        <end position="139"/>
    </location>
</feature>
<dbReference type="GO" id="GO:0008270">
    <property type="term" value="F:zinc ion binding"/>
    <property type="evidence" value="ECO:0007669"/>
    <property type="project" value="UniProtKB-KW"/>
</dbReference>
<sequence>MSSGSAGVILNQDLQPKRFYSERKSNLKLNSHHLRDKPSASSLKENRNDGQNDLVTSSSKLDGGEVDTASDLRDRRQTEQRNQKPTSDSTQHSIESISHIAATDSPLDHDSDRTPLDLSLTINSQGSRRTSKRRKVHPVAPEAVISDDEDDREVILDGMTFVDTPPGRHRGGECGPCSVTEIIDNEEEDDDDAVILLGDGDSTRTPRRVNRTCDNMAIQGLDITPQTAAAIQQLEADEDMARRLQLEFDREEATLATPQHPQFNSQDFGSHHHQHLMGSMVQSLVTEFAPESNRAPISFSFTSQMMPWLDLPQENATYRLDIFVFSFGFCPSQGREEGTTQRGNRRGRRLANLPRDPSLRPYVEPDQDDYERLLDLAEHLGPAVPQGLAVEVLSRLPTFRFQESDSGHQLKEEDKSCTICMGDYETNEELRRLPCFHAYHTKCIDKWFEQNSACPICRVRVQLD</sequence>
<dbReference type="SUPFAM" id="SSF57850">
    <property type="entry name" value="RING/U-box"/>
    <property type="match status" value="1"/>
</dbReference>
<name>A0A2G8L841_STIJA</name>
<dbReference type="AlphaFoldDB" id="A0A2G8L841"/>
<keyword evidence="1 3" id="KW-0863">Zinc-finger</keyword>
<keyword evidence="2" id="KW-0862">Zinc</keyword>
<feature type="domain" description="RING-type" evidence="5">
    <location>
        <begin position="417"/>
        <end position="458"/>
    </location>
</feature>
<evidence type="ECO:0000259" key="5">
    <source>
        <dbReference type="PROSITE" id="PS50089"/>
    </source>
</evidence>
<dbReference type="PANTHER" id="PTHR46171:SF3">
    <property type="entry name" value="GH10160P"/>
    <property type="match status" value="1"/>
</dbReference>
<dbReference type="Gene3D" id="3.30.40.10">
    <property type="entry name" value="Zinc/RING finger domain, C3HC4 (zinc finger)"/>
    <property type="match status" value="1"/>
</dbReference>
<feature type="region of interest" description="Disordered" evidence="4">
    <location>
        <begin position="334"/>
        <end position="362"/>
    </location>
</feature>
<feature type="compositionally biased region" description="Polar residues" evidence="4">
    <location>
        <begin position="83"/>
        <end position="96"/>
    </location>
</feature>
<keyword evidence="1 3" id="KW-0479">Metal-binding</keyword>
<dbReference type="OrthoDB" id="9984778at2759"/>
<dbReference type="GO" id="GO:0061630">
    <property type="term" value="F:ubiquitin protein ligase activity"/>
    <property type="evidence" value="ECO:0007669"/>
    <property type="project" value="TreeGrafter"/>
</dbReference>
<evidence type="ECO:0000313" key="6">
    <source>
        <dbReference type="EMBL" id="PIK56429.1"/>
    </source>
</evidence>
<dbReference type="SMART" id="SM00184">
    <property type="entry name" value="RING"/>
    <property type="match status" value="1"/>
</dbReference>
<dbReference type="EMBL" id="MRZV01000176">
    <property type="protein sequence ID" value="PIK56429.1"/>
    <property type="molecule type" value="Genomic_DNA"/>
</dbReference>
<evidence type="ECO:0000256" key="3">
    <source>
        <dbReference type="PROSITE-ProRule" id="PRU00175"/>
    </source>
</evidence>
<gene>
    <name evidence="6" type="ORF">BSL78_06673</name>
</gene>
<protein>
    <submittedName>
        <fullName evidence="6">Putative E3 ubiquitin-protein ligase RNF38 isoform X2</fullName>
    </submittedName>
</protein>
<feature type="compositionally biased region" description="Basic and acidic residues" evidence="4">
    <location>
        <begin position="70"/>
        <end position="82"/>
    </location>
</feature>
<dbReference type="InterPro" id="IPR013083">
    <property type="entry name" value="Znf_RING/FYVE/PHD"/>
</dbReference>
<dbReference type="Proteomes" id="UP000230750">
    <property type="component" value="Unassembled WGS sequence"/>
</dbReference>